<dbReference type="SUPFAM" id="SSF53092">
    <property type="entry name" value="Creatinase/prolidase N-terminal domain"/>
    <property type="match status" value="1"/>
</dbReference>
<keyword evidence="16" id="KW-1185">Reference proteome</keyword>
<name>A0A953T5I1_9BURK</name>
<dbReference type="InterPro" id="IPR001131">
    <property type="entry name" value="Peptidase_M24B_aminopep-P_CS"/>
</dbReference>
<evidence type="ECO:0000259" key="14">
    <source>
        <dbReference type="SMART" id="SM01011"/>
    </source>
</evidence>
<gene>
    <name evidence="15" type="ORF">KZZ10_13445</name>
</gene>
<dbReference type="AlphaFoldDB" id="A0A953T5I1"/>
<comment type="catalytic activity">
    <reaction evidence="1">
        <text>Release of any N-terminal amino acid, including proline, that is linked to proline, even from a dipeptide or tripeptide.</text>
        <dbReference type="EC" id="3.4.11.9"/>
    </reaction>
</comment>
<evidence type="ECO:0000256" key="6">
    <source>
        <dbReference type="ARBA" id="ARBA00022723"/>
    </source>
</evidence>
<evidence type="ECO:0000256" key="4">
    <source>
        <dbReference type="ARBA" id="ARBA00012574"/>
    </source>
</evidence>
<evidence type="ECO:0000256" key="7">
    <source>
        <dbReference type="ARBA" id="ARBA00022801"/>
    </source>
</evidence>
<dbReference type="Proteomes" id="UP000739565">
    <property type="component" value="Unassembled WGS sequence"/>
</dbReference>
<dbReference type="Gene3D" id="3.40.350.10">
    <property type="entry name" value="Creatinase/prolidase N-terminal domain"/>
    <property type="match status" value="1"/>
</dbReference>
<dbReference type="InterPro" id="IPR029149">
    <property type="entry name" value="Creatin/AminoP/Spt16_N"/>
</dbReference>
<comment type="similarity">
    <text evidence="3 13">Belongs to the peptidase M24B family.</text>
</comment>
<evidence type="ECO:0000256" key="10">
    <source>
        <dbReference type="ARBA" id="ARBA00069363"/>
    </source>
</evidence>
<dbReference type="PANTHER" id="PTHR43226:SF4">
    <property type="entry name" value="XAA-PRO AMINOPEPTIDASE 3"/>
    <property type="match status" value="1"/>
</dbReference>
<organism evidence="15 16">
    <name type="scientific">Zwartia hollandica</name>
    <dbReference type="NCBI Taxonomy" id="324606"/>
    <lineage>
        <taxon>Bacteria</taxon>
        <taxon>Pseudomonadati</taxon>
        <taxon>Pseudomonadota</taxon>
        <taxon>Betaproteobacteria</taxon>
        <taxon>Burkholderiales</taxon>
        <taxon>Alcaligenaceae</taxon>
        <taxon>Zwartia</taxon>
    </lineage>
</organism>
<evidence type="ECO:0000313" key="15">
    <source>
        <dbReference type="EMBL" id="MBZ1351651.1"/>
    </source>
</evidence>
<keyword evidence="8" id="KW-0482">Metalloprotease</keyword>
<evidence type="ECO:0000313" key="16">
    <source>
        <dbReference type="Proteomes" id="UP000739565"/>
    </source>
</evidence>
<comment type="caution">
    <text evidence="15">The sequence shown here is derived from an EMBL/GenBank/DDBJ whole genome shotgun (WGS) entry which is preliminary data.</text>
</comment>
<dbReference type="InterPro" id="IPR052433">
    <property type="entry name" value="X-Pro_dipept-like"/>
</dbReference>
<evidence type="ECO:0000256" key="12">
    <source>
        <dbReference type="ARBA" id="ARBA00081411"/>
    </source>
</evidence>
<proteinExistence type="inferred from homology"/>
<evidence type="ECO:0000256" key="8">
    <source>
        <dbReference type="ARBA" id="ARBA00023049"/>
    </source>
</evidence>
<keyword evidence="6 13" id="KW-0479">Metal-binding</keyword>
<dbReference type="GO" id="GO:0005829">
    <property type="term" value="C:cytosol"/>
    <property type="evidence" value="ECO:0007669"/>
    <property type="project" value="TreeGrafter"/>
</dbReference>
<dbReference type="SMART" id="SM01011">
    <property type="entry name" value="AMP_N"/>
    <property type="match status" value="1"/>
</dbReference>
<dbReference type="SUPFAM" id="SSF55920">
    <property type="entry name" value="Creatinase/aminopeptidase"/>
    <property type="match status" value="1"/>
</dbReference>
<evidence type="ECO:0000256" key="9">
    <source>
        <dbReference type="ARBA" id="ARBA00023211"/>
    </source>
</evidence>
<dbReference type="EC" id="3.4.11.9" evidence="4"/>
<evidence type="ECO:0000256" key="1">
    <source>
        <dbReference type="ARBA" id="ARBA00001424"/>
    </source>
</evidence>
<keyword evidence="5" id="KW-0645">Protease</keyword>
<dbReference type="InterPro" id="IPR036005">
    <property type="entry name" value="Creatinase/aminopeptidase-like"/>
</dbReference>
<dbReference type="GO" id="GO:0070006">
    <property type="term" value="F:metalloaminopeptidase activity"/>
    <property type="evidence" value="ECO:0007669"/>
    <property type="project" value="InterPro"/>
</dbReference>
<sequence>MTHEHKSTSAFTRRRQQILSWMRSMGGGIAILPTGPEIGRNRDNHYAFRHDSDFFYLSGFTEANAWLVLIAGETDSSILFCEPKDPLMETWTGKRWGPDAAAEHFGFDRALPTTDLDTQIPLLMAGLKNLFTNTGRSRSPHYLTQLRTWLEKAQTTLRGTRAAPTQWLDIGEPLSEMRLIKDASELDTMQRAATISALGHTRAIQAAQPGMHEYELEAELLYVFRKHGAQSVAYDSIVAAGANACTLHYRAGNTVMRDGDLVLIDAGCELDGYASDITRTFPANGHFSAAQRALYEIVLAAQHAATACVSPDHHWNAAHEAAVRVLTQGLLDEKLLTGTLEQNIETESFKRFYMHRTGHWLGMDVHDVGDYRTPPAGAGERGWRTLMPGMVLTIEPGLYVTPSPDIPEIFWDIGIRIEDDAVVTQHGCELLTRGVPVEIRDIEDLMQQRD</sequence>
<dbReference type="Pfam" id="PF05195">
    <property type="entry name" value="AMP_N"/>
    <property type="match status" value="1"/>
</dbReference>
<evidence type="ECO:0000256" key="11">
    <source>
        <dbReference type="ARBA" id="ARBA00075356"/>
    </source>
</evidence>
<comment type="cofactor">
    <cofactor evidence="2">
        <name>Mn(2+)</name>
        <dbReference type="ChEBI" id="CHEBI:29035"/>
    </cofactor>
</comment>
<dbReference type="GO" id="GO:0006508">
    <property type="term" value="P:proteolysis"/>
    <property type="evidence" value="ECO:0007669"/>
    <property type="project" value="UniProtKB-KW"/>
</dbReference>
<dbReference type="CDD" id="cd01087">
    <property type="entry name" value="Prolidase"/>
    <property type="match status" value="1"/>
</dbReference>
<dbReference type="InterPro" id="IPR000994">
    <property type="entry name" value="Pept_M24"/>
</dbReference>
<dbReference type="Gene3D" id="3.90.230.10">
    <property type="entry name" value="Creatinase/methionine aminopeptidase superfamily"/>
    <property type="match status" value="1"/>
</dbReference>
<dbReference type="PANTHER" id="PTHR43226">
    <property type="entry name" value="XAA-PRO AMINOPEPTIDASE 3"/>
    <property type="match status" value="1"/>
</dbReference>
<dbReference type="RefSeq" id="WP_259662037.1">
    <property type="nucleotide sequence ID" value="NZ_JAHXRI010000010.1"/>
</dbReference>
<dbReference type="InterPro" id="IPR007865">
    <property type="entry name" value="Aminopep_P_N"/>
</dbReference>
<keyword evidence="9" id="KW-0464">Manganese</keyword>
<dbReference type="FunFam" id="3.90.230.10:FF:000002">
    <property type="entry name" value="Xaa-Pro aminopeptidase 3"/>
    <property type="match status" value="1"/>
</dbReference>
<dbReference type="Pfam" id="PF00557">
    <property type="entry name" value="Peptidase_M24"/>
    <property type="match status" value="1"/>
</dbReference>
<accession>A0A953T5I1</accession>
<dbReference type="GO" id="GO:0030145">
    <property type="term" value="F:manganese ion binding"/>
    <property type="evidence" value="ECO:0007669"/>
    <property type="project" value="InterPro"/>
</dbReference>
<dbReference type="EMBL" id="JAHXRI010000010">
    <property type="protein sequence ID" value="MBZ1351651.1"/>
    <property type="molecule type" value="Genomic_DNA"/>
</dbReference>
<reference evidence="15" key="1">
    <citation type="submission" date="2021-07" db="EMBL/GenBank/DDBJ databases">
        <title>New genus and species of the family Alcaligenaceae.</title>
        <authorList>
            <person name="Hahn M.W."/>
        </authorList>
    </citation>
    <scope>NUCLEOTIDE SEQUENCE</scope>
    <source>
        <strain evidence="15">LF4-65</strain>
    </source>
</reference>
<evidence type="ECO:0000256" key="13">
    <source>
        <dbReference type="RuleBase" id="RU000590"/>
    </source>
</evidence>
<dbReference type="PROSITE" id="PS00491">
    <property type="entry name" value="PROLINE_PEPTIDASE"/>
    <property type="match status" value="1"/>
</dbReference>
<evidence type="ECO:0000256" key="5">
    <source>
        <dbReference type="ARBA" id="ARBA00022670"/>
    </source>
</evidence>
<feature type="domain" description="Aminopeptidase P N-terminal" evidence="14">
    <location>
        <begin position="6"/>
        <end position="140"/>
    </location>
</feature>
<keyword evidence="7" id="KW-0378">Hydrolase</keyword>
<keyword evidence="15" id="KW-0031">Aminopeptidase</keyword>
<evidence type="ECO:0000256" key="2">
    <source>
        <dbReference type="ARBA" id="ARBA00001936"/>
    </source>
</evidence>
<evidence type="ECO:0000256" key="3">
    <source>
        <dbReference type="ARBA" id="ARBA00008766"/>
    </source>
</evidence>
<protein>
    <recommendedName>
        <fullName evidence="10">Xaa-Pro aminopeptidase</fullName>
        <ecNumber evidence="4">3.4.11.9</ecNumber>
    </recommendedName>
    <alternativeName>
        <fullName evidence="11">Aminopeptidase P II</fullName>
    </alternativeName>
    <alternativeName>
        <fullName evidence="12">X-Pro aminopeptidase</fullName>
    </alternativeName>
</protein>